<dbReference type="RefSeq" id="WP_375517441.1">
    <property type="nucleotide sequence ID" value="NZ_JBHILI010000009.1"/>
</dbReference>
<organism evidence="2 3">
    <name type="scientific">Leptospira wolffii</name>
    <dbReference type="NCBI Taxonomy" id="409998"/>
    <lineage>
        <taxon>Bacteria</taxon>
        <taxon>Pseudomonadati</taxon>
        <taxon>Spirochaetota</taxon>
        <taxon>Spirochaetia</taxon>
        <taxon>Leptospirales</taxon>
        <taxon>Leptospiraceae</taxon>
        <taxon>Leptospira</taxon>
    </lineage>
</organism>
<reference evidence="2 3" key="1">
    <citation type="submission" date="2024-09" db="EMBL/GenBank/DDBJ databases">
        <title>Taxonomic and Genotyping Characterization of Leptospira Strains isolated from Multiple Sources in Colombia highlights the importance of intermediate species.</title>
        <authorList>
            <person name="Torres Higuera L."/>
            <person name="Rojas Tapias D."/>
            <person name="Jimenez Velasquez S."/>
            <person name="Renjifo Ibanez C."/>
        </authorList>
    </citation>
    <scope>NUCLEOTIDE SEQUENCE [LARGE SCALE GENOMIC DNA]</scope>
    <source>
        <strain evidence="2 3">Lep080</strain>
    </source>
</reference>
<dbReference type="NCBIfam" id="NF047517">
    <property type="entry name" value="LIC_12586_fam"/>
    <property type="match status" value="1"/>
</dbReference>
<evidence type="ECO:0000256" key="1">
    <source>
        <dbReference type="SAM" id="MobiDB-lite"/>
    </source>
</evidence>
<feature type="region of interest" description="Disordered" evidence="1">
    <location>
        <begin position="1"/>
        <end position="27"/>
    </location>
</feature>
<sequence length="787" mass="88355">MPAGSGRGITEVPGKPRSEGDFGEDQSDSSAIIRFNIPIPKNPIFRKENISVSIPVPKFLYRVFSLVFGKIRGVGEHPSFRKYSIAIIVVLLLLIAAKEGAEWYFVRRVINLRGVKELAREFINVELDRAVTLGVVEYEFPNHVFIEDLKISSDEDFASQRMIFRANKVELVLRGLWKGQPSVKSIRVKNAQISVDLEDKISGEILSYIHKINVPEISLENSSVTVYKGGKILLENVKDVDLDIHKEGNQIDVQISDSLFPIPGFRYLKGNFRTDIGTKNMSLSLRFKNARASAVGGLYSELSPFYPKTGKISGEADLEVDGASIRGKGNTQFSDVGGILLLDLPLREENWEWRDANLSHEWDRSFQGQSISENHKVSFGSDKLTLTKTKNEKGLQTWDLTMNVQDLDDLRNYLPLSSDLDTFTGTLDLIWKGTETGNYGDWLKSDAKLTLRDFHWKDPYLDLGIQNASFSWNPSGLEFSGYGTQFGLPWKASLKGKAGFRKGFKGDGRAYFPLQGDYSLDFETDSLVLSNYLPLFRSVRQTIREDIHTRMEKLIPEIKFIRTEVYKYFMEYPSGTVQFRSKETKFDSGLPDMGRLEAILKFSASQSRLEGKIKGSGEAKLNSYFTYGADNPYFGIDFQTTGLAWGIPALTFCGGTLIPEALDSEGTIRFNGNNFLDIHDRIYTTIDKVRLLGTVWKGEGEFPVSISPKFEMGFDYASPGNPPLRNVYWKSDNTNATANVYVDSDSSLRYSVTGSVYSTSAESGVPTVTSSFFTRFKETGKGCIKEQ</sequence>
<dbReference type="EMBL" id="JBHILJ010000008">
    <property type="protein sequence ID" value="MFB5737848.1"/>
    <property type="molecule type" value="Genomic_DNA"/>
</dbReference>
<gene>
    <name evidence="2" type="ORF">ACE5IX_15085</name>
</gene>
<name>A0ABV5BRA9_9LEPT</name>
<proteinExistence type="predicted"/>
<keyword evidence="3" id="KW-1185">Reference proteome</keyword>
<evidence type="ECO:0000313" key="2">
    <source>
        <dbReference type="EMBL" id="MFB5737848.1"/>
    </source>
</evidence>
<protein>
    <submittedName>
        <fullName evidence="2">AsmA domain protein</fullName>
    </submittedName>
</protein>
<evidence type="ECO:0000313" key="3">
    <source>
        <dbReference type="Proteomes" id="UP001580391"/>
    </source>
</evidence>
<comment type="caution">
    <text evidence="2">The sequence shown here is derived from an EMBL/GenBank/DDBJ whole genome shotgun (WGS) entry which is preliminary data.</text>
</comment>
<dbReference type="Proteomes" id="UP001580391">
    <property type="component" value="Unassembled WGS sequence"/>
</dbReference>
<accession>A0ABV5BRA9</accession>